<proteinExistence type="predicted"/>
<evidence type="ECO:0000256" key="1">
    <source>
        <dbReference type="SAM" id="MobiDB-lite"/>
    </source>
</evidence>
<evidence type="ECO:0000313" key="3">
    <source>
        <dbReference type="Proteomes" id="UP001151760"/>
    </source>
</evidence>
<gene>
    <name evidence="2" type="ORF">Tco_0907146</name>
</gene>
<sequence>VYGAILPQHLTNQAMLESEAYMTYRAYATGEKTPKPKTTKKKVDSKASPKTKTTQATKGKRIKSSARGDKAAKKKQPAEPSMDIGLTMLSDVALTEVEQLKLVIERSKTQTRNSHVSGSGADEGTGSIPGVPDVSTYRSNDEQIYWKSSEEDDEDEVNVNENDDDNVNNDDDDDADNQDDDDDEQTCRNINNI</sequence>
<dbReference type="Proteomes" id="UP001151760">
    <property type="component" value="Unassembled WGS sequence"/>
</dbReference>
<keyword evidence="3" id="KW-1185">Reference proteome</keyword>
<feature type="compositionally biased region" description="Polar residues" evidence="1">
    <location>
        <begin position="48"/>
        <end position="57"/>
    </location>
</feature>
<name>A0ABQ5CIF9_9ASTR</name>
<comment type="caution">
    <text evidence="2">The sequence shown here is derived from an EMBL/GenBank/DDBJ whole genome shotgun (WGS) entry which is preliminary data.</text>
</comment>
<accession>A0ABQ5CIF9</accession>
<feature type="region of interest" description="Disordered" evidence="1">
    <location>
        <begin position="28"/>
        <end position="84"/>
    </location>
</feature>
<feature type="compositionally biased region" description="Acidic residues" evidence="1">
    <location>
        <begin position="150"/>
        <end position="184"/>
    </location>
</feature>
<protein>
    <submittedName>
        <fullName evidence="2">Uncharacterized protein</fullName>
    </submittedName>
</protein>
<feature type="non-terminal residue" evidence="2">
    <location>
        <position position="1"/>
    </location>
</feature>
<feature type="region of interest" description="Disordered" evidence="1">
    <location>
        <begin position="104"/>
        <end position="193"/>
    </location>
</feature>
<reference evidence="2" key="2">
    <citation type="submission" date="2022-01" db="EMBL/GenBank/DDBJ databases">
        <authorList>
            <person name="Yamashiro T."/>
            <person name="Shiraishi A."/>
            <person name="Satake H."/>
            <person name="Nakayama K."/>
        </authorList>
    </citation>
    <scope>NUCLEOTIDE SEQUENCE</scope>
</reference>
<organism evidence="2 3">
    <name type="scientific">Tanacetum coccineum</name>
    <dbReference type="NCBI Taxonomy" id="301880"/>
    <lineage>
        <taxon>Eukaryota</taxon>
        <taxon>Viridiplantae</taxon>
        <taxon>Streptophyta</taxon>
        <taxon>Embryophyta</taxon>
        <taxon>Tracheophyta</taxon>
        <taxon>Spermatophyta</taxon>
        <taxon>Magnoliopsida</taxon>
        <taxon>eudicotyledons</taxon>
        <taxon>Gunneridae</taxon>
        <taxon>Pentapetalae</taxon>
        <taxon>asterids</taxon>
        <taxon>campanulids</taxon>
        <taxon>Asterales</taxon>
        <taxon>Asteraceae</taxon>
        <taxon>Asteroideae</taxon>
        <taxon>Anthemideae</taxon>
        <taxon>Anthemidinae</taxon>
        <taxon>Tanacetum</taxon>
    </lineage>
</organism>
<evidence type="ECO:0000313" key="2">
    <source>
        <dbReference type="EMBL" id="GJT26871.1"/>
    </source>
</evidence>
<dbReference type="EMBL" id="BQNB010014329">
    <property type="protein sequence ID" value="GJT26871.1"/>
    <property type="molecule type" value="Genomic_DNA"/>
</dbReference>
<reference evidence="2" key="1">
    <citation type="journal article" date="2022" name="Int. J. Mol. Sci.">
        <title>Draft Genome of Tanacetum Coccineum: Genomic Comparison of Closely Related Tanacetum-Family Plants.</title>
        <authorList>
            <person name="Yamashiro T."/>
            <person name="Shiraishi A."/>
            <person name="Nakayama K."/>
            <person name="Satake H."/>
        </authorList>
    </citation>
    <scope>NUCLEOTIDE SEQUENCE</scope>
</reference>